<name>A0ACB9HEY7_9ASTR</name>
<organism evidence="1 2">
    <name type="scientific">Smallanthus sonchifolius</name>
    <dbReference type="NCBI Taxonomy" id="185202"/>
    <lineage>
        <taxon>Eukaryota</taxon>
        <taxon>Viridiplantae</taxon>
        <taxon>Streptophyta</taxon>
        <taxon>Embryophyta</taxon>
        <taxon>Tracheophyta</taxon>
        <taxon>Spermatophyta</taxon>
        <taxon>Magnoliopsida</taxon>
        <taxon>eudicotyledons</taxon>
        <taxon>Gunneridae</taxon>
        <taxon>Pentapetalae</taxon>
        <taxon>asterids</taxon>
        <taxon>campanulids</taxon>
        <taxon>Asterales</taxon>
        <taxon>Asteraceae</taxon>
        <taxon>Asteroideae</taxon>
        <taxon>Heliantheae alliance</taxon>
        <taxon>Millerieae</taxon>
        <taxon>Smallanthus</taxon>
    </lineage>
</organism>
<protein>
    <submittedName>
        <fullName evidence="1">Uncharacterized protein</fullName>
    </submittedName>
</protein>
<comment type="caution">
    <text evidence="1">The sequence shown here is derived from an EMBL/GenBank/DDBJ whole genome shotgun (WGS) entry which is preliminary data.</text>
</comment>
<evidence type="ECO:0000313" key="2">
    <source>
        <dbReference type="Proteomes" id="UP001056120"/>
    </source>
</evidence>
<keyword evidence="2" id="KW-1185">Reference proteome</keyword>
<accession>A0ACB9HEY7</accession>
<gene>
    <name evidence="1" type="ORF">L1987_36486</name>
</gene>
<evidence type="ECO:0000313" key="1">
    <source>
        <dbReference type="EMBL" id="KAI3793863.1"/>
    </source>
</evidence>
<dbReference type="EMBL" id="CM042029">
    <property type="protein sequence ID" value="KAI3793863.1"/>
    <property type="molecule type" value="Genomic_DNA"/>
</dbReference>
<proteinExistence type="predicted"/>
<dbReference type="Proteomes" id="UP001056120">
    <property type="component" value="Linkage Group LG12"/>
</dbReference>
<reference evidence="2" key="1">
    <citation type="journal article" date="2022" name="Mol. Ecol. Resour.">
        <title>The genomes of chicory, endive, great burdock and yacon provide insights into Asteraceae palaeo-polyploidization history and plant inulin production.</title>
        <authorList>
            <person name="Fan W."/>
            <person name="Wang S."/>
            <person name="Wang H."/>
            <person name="Wang A."/>
            <person name="Jiang F."/>
            <person name="Liu H."/>
            <person name="Zhao H."/>
            <person name="Xu D."/>
            <person name="Zhang Y."/>
        </authorList>
    </citation>
    <scope>NUCLEOTIDE SEQUENCE [LARGE SCALE GENOMIC DNA]</scope>
    <source>
        <strain evidence="2">cv. Yunnan</strain>
    </source>
</reference>
<sequence length="170" mass="18382">MANRWRCGVLMTLYLSMIAISIVGLSDGKELRPSNHGLTDEAEAPETAQAMSPEMSSFFGAGSTQPLPEARNYSDPSWSSGRVGGADHVKKLLAVSSLVCGIAGIVLLVVVGFLFLRRYRNQRSTLPGNSKQLEFGSMRTNGKAIAVHTIIFFAIYAVLVLALHLHIYTG</sequence>
<reference evidence="1 2" key="2">
    <citation type="journal article" date="2022" name="Mol. Ecol. Resour.">
        <title>The genomes of chicory, endive, great burdock and yacon provide insights into Asteraceae paleo-polyploidization history and plant inulin production.</title>
        <authorList>
            <person name="Fan W."/>
            <person name="Wang S."/>
            <person name="Wang H."/>
            <person name="Wang A."/>
            <person name="Jiang F."/>
            <person name="Liu H."/>
            <person name="Zhao H."/>
            <person name="Xu D."/>
            <person name="Zhang Y."/>
        </authorList>
    </citation>
    <scope>NUCLEOTIDE SEQUENCE [LARGE SCALE GENOMIC DNA]</scope>
    <source>
        <strain evidence="2">cv. Yunnan</strain>
        <tissue evidence="1">Leaves</tissue>
    </source>
</reference>